<feature type="region of interest" description="Disordered" evidence="1">
    <location>
        <begin position="1"/>
        <end position="45"/>
    </location>
</feature>
<reference evidence="3 4" key="1">
    <citation type="submission" date="2017-06" db="EMBL/GenBank/DDBJ databases">
        <title>Streptomyces albireticuli Genome sequencing and assembly.</title>
        <authorList>
            <person name="Wang Y."/>
            <person name="Du B."/>
            <person name="Ding Y."/>
            <person name="Liu H."/>
            <person name="Hou Q."/>
            <person name="Liu K."/>
            <person name="Yao L."/>
            <person name="Wang C."/>
        </authorList>
    </citation>
    <scope>NUCLEOTIDE SEQUENCE [LARGE SCALE GENOMIC DNA]</scope>
    <source>
        <strain evidence="3 4">MDJK11</strain>
    </source>
</reference>
<dbReference type="KEGG" id="salj:SMD11_6469"/>
<keyword evidence="2" id="KW-0812">Transmembrane</keyword>
<accession>A0A1Z2LCN4</accession>
<evidence type="ECO:0000313" key="4">
    <source>
        <dbReference type="Proteomes" id="UP000195755"/>
    </source>
</evidence>
<evidence type="ECO:0000313" key="3">
    <source>
        <dbReference type="EMBL" id="ARZ72045.1"/>
    </source>
</evidence>
<evidence type="ECO:0000256" key="1">
    <source>
        <dbReference type="SAM" id="MobiDB-lite"/>
    </source>
</evidence>
<keyword evidence="2" id="KW-1133">Transmembrane helix</keyword>
<evidence type="ECO:0000256" key="2">
    <source>
        <dbReference type="SAM" id="Phobius"/>
    </source>
</evidence>
<feature type="transmembrane region" description="Helical" evidence="2">
    <location>
        <begin position="52"/>
        <end position="85"/>
    </location>
</feature>
<feature type="transmembrane region" description="Helical" evidence="2">
    <location>
        <begin position="97"/>
        <end position="122"/>
    </location>
</feature>
<gene>
    <name evidence="3" type="ORF">SMD11_6469</name>
</gene>
<keyword evidence="2" id="KW-0472">Membrane</keyword>
<dbReference type="AlphaFoldDB" id="A0A1Z2LCN4"/>
<feature type="compositionally biased region" description="Low complexity" evidence="1">
    <location>
        <begin position="8"/>
        <end position="22"/>
    </location>
</feature>
<sequence>MRTPPRHTASAEAAPTRAASARNPGEDPDSARPQGPAHGTRPPAGGNGLATAAVVLGIVGLTTSVVLIGGLLGVVGLALGLASLVTTRRTGAGRGKALTAVVTSSLAIVLAALAAVCLAWYADRTQECYRPDSFRQYKQCVHQQFGEG</sequence>
<organism evidence="3 4">
    <name type="scientific">Streptomyces albireticuli</name>
    <dbReference type="NCBI Taxonomy" id="1940"/>
    <lineage>
        <taxon>Bacteria</taxon>
        <taxon>Bacillati</taxon>
        <taxon>Actinomycetota</taxon>
        <taxon>Actinomycetes</taxon>
        <taxon>Kitasatosporales</taxon>
        <taxon>Streptomycetaceae</taxon>
        <taxon>Streptomyces</taxon>
    </lineage>
</organism>
<name>A0A1Z2LCN4_9ACTN</name>
<proteinExistence type="predicted"/>
<evidence type="ECO:0008006" key="5">
    <source>
        <dbReference type="Google" id="ProtNLM"/>
    </source>
</evidence>
<protein>
    <recommendedName>
        <fullName evidence="5">DUF4190 domain-containing protein</fullName>
    </recommendedName>
</protein>
<dbReference type="EMBL" id="CP021744">
    <property type="protein sequence ID" value="ARZ72045.1"/>
    <property type="molecule type" value="Genomic_DNA"/>
</dbReference>
<dbReference type="Proteomes" id="UP000195755">
    <property type="component" value="Chromosome"/>
</dbReference>